<evidence type="ECO:0000256" key="14">
    <source>
        <dbReference type="PIRSR" id="PIRSR000724-1"/>
    </source>
</evidence>
<keyword evidence="10 13" id="KW-0418">Kinase</keyword>
<comment type="subunit">
    <text evidence="4 13">Monomer.</text>
</comment>
<dbReference type="InterPro" id="IPR015911">
    <property type="entry name" value="Phosphoglycerate_kinase_CS"/>
</dbReference>
<feature type="binding site" evidence="13">
    <location>
        <position position="157"/>
    </location>
    <ligand>
        <name>substrate</name>
    </ligand>
</feature>
<protein>
    <recommendedName>
        <fullName evidence="6 13">Phosphoglycerate kinase</fullName>
        <ecNumber evidence="5 13">2.7.2.3</ecNumber>
    </recommendedName>
</protein>
<dbReference type="Pfam" id="PF00162">
    <property type="entry name" value="PGK"/>
    <property type="match status" value="1"/>
</dbReference>
<dbReference type="UniPathway" id="UPA00109">
    <property type="reaction ID" value="UER00185"/>
</dbReference>
<evidence type="ECO:0000313" key="18">
    <source>
        <dbReference type="Proteomes" id="UP000254425"/>
    </source>
</evidence>
<evidence type="ECO:0000256" key="6">
    <source>
        <dbReference type="ARBA" id="ARBA00016471"/>
    </source>
</evidence>
<keyword evidence="11 13" id="KW-0067">ATP-binding</keyword>
<evidence type="ECO:0000313" key="17">
    <source>
        <dbReference type="EMBL" id="AXK32987.1"/>
    </source>
</evidence>
<dbReference type="EC" id="2.7.2.3" evidence="5 13"/>
<dbReference type="PANTHER" id="PTHR11406">
    <property type="entry name" value="PHOSPHOGLYCERATE KINASE"/>
    <property type="match status" value="1"/>
</dbReference>
<evidence type="ECO:0000256" key="3">
    <source>
        <dbReference type="ARBA" id="ARBA00008982"/>
    </source>
</evidence>
<evidence type="ECO:0000256" key="11">
    <source>
        <dbReference type="ARBA" id="ARBA00022840"/>
    </source>
</evidence>
<feature type="binding site" evidence="13 14">
    <location>
        <begin position="19"/>
        <end position="21"/>
    </location>
    <ligand>
        <name>substrate</name>
    </ligand>
</feature>
<dbReference type="GO" id="GO:0006096">
    <property type="term" value="P:glycolytic process"/>
    <property type="evidence" value="ECO:0007669"/>
    <property type="project" value="UniProtKB-UniRule"/>
</dbReference>
<keyword evidence="9 13" id="KW-0547">Nucleotide-binding</keyword>
<comment type="catalytic activity">
    <reaction evidence="1 13 16">
        <text>(2R)-3-phosphoglycerate + ATP = (2R)-3-phospho-glyceroyl phosphate + ADP</text>
        <dbReference type="Rhea" id="RHEA:14801"/>
        <dbReference type="ChEBI" id="CHEBI:30616"/>
        <dbReference type="ChEBI" id="CHEBI:57604"/>
        <dbReference type="ChEBI" id="CHEBI:58272"/>
        <dbReference type="ChEBI" id="CHEBI:456216"/>
        <dbReference type="EC" id="2.7.2.3"/>
    </reaction>
</comment>
<evidence type="ECO:0000256" key="2">
    <source>
        <dbReference type="ARBA" id="ARBA00004838"/>
    </source>
</evidence>
<dbReference type="PROSITE" id="PS00111">
    <property type="entry name" value="PGLYCERATE_KINASE"/>
    <property type="match status" value="1"/>
</dbReference>
<evidence type="ECO:0000256" key="16">
    <source>
        <dbReference type="RuleBase" id="RU000532"/>
    </source>
</evidence>
<keyword evidence="8 13" id="KW-0808">Transferase</keyword>
<dbReference type="FunFam" id="3.40.50.1260:FF:000031">
    <property type="entry name" value="Phosphoglycerate kinase 1"/>
    <property type="match status" value="1"/>
</dbReference>
<feature type="binding site" evidence="13 15">
    <location>
        <begin position="366"/>
        <end position="369"/>
    </location>
    <ligand>
        <name>ATP</name>
        <dbReference type="ChEBI" id="CHEBI:30616"/>
    </ligand>
</feature>
<feature type="binding site" evidence="14">
    <location>
        <position position="157"/>
    </location>
    <ligand>
        <name>(2R)-3-phosphoglycerate</name>
        <dbReference type="ChEBI" id="CHEBI:58272"/>
    </ligand>
</feature>
<dbReference type="PANTHER" id="PTHR11406:SF23">
    <property type="entry name" value="PHOSPHOGLYCERATE KINASE 1, CHLOROPLASTIC-RELATED"/>
    <property type="match status" value="1"/>
</dbReference>
<feature type="binding site" evidence="13 14">
    <location>
        <begin position="57"/>
        <end position="60"/>
    </location>
    <ligand>
        <name>substrate</name>
    </ligand>
</feature>
<evidence type="ECO:0000256" key="1">
    <source>
        <dbReference type="ARBA" id="ARBA00000642"/>
    </source>
</evidence>
<feature type="binding site" evidence="13">
    <location>
        <position position="120"/>
    </location>
    <ligand>
        <name>substrate</name>
    </ligand>
</feature>
<dbReference type="InterPro" id="IPR036043">
    <property type="entry name" value="Phosphoglycerate_kinase_sf"/>
</dbReference>
<comment type="subcellular location">
    <subcellularLocation>
        <location evidence="13">Cytoplasm</location>
    </subcellularLocation>
</comment>
<keyword evidence="18" id="KW-1185">Reference proteome</keyword>
<dbReference type="GO" id="GO:0006094">
    <property type="term" value="P:gluconeogenesis"/>
    <property type="evidence" value="ECO:0007669"/>
    <property type="project" value="TreeGrafter"/>
</dbReference>
<dbReference type="GO" id="GO:0005829">
    <property type="term" value="C:cytosol"/>
    <property type="evidence" value="ECO:0007669"/>
    <property type="project" value="TreeGrafter"/>
</dbReference>
<dbReference type="InterPro" id="IPR001576">
    <property type="entry name" value="Phosphoglycerate_kinase"/>
</dbReference>
<feature type="binding site" evidence="13 15">
    <location>
        <position position="334"/>
    </location>
    <ligand>
        <name>ATP</name>
        <dbReference type="ChEBI" id="CHEBI:30616"/>
    </ligand>
</feature>
<evidence type="ECO:0000256" key="5">
    <source>
        <dbReference type="ARBA" id="ARBA00013061"/>
    </source>
</evidence>
<evidence type="ECO:0000256" key="7">
    <source>
        <dbReference type="ARBA" id="ARBA00022490"/>
    </source>
</evidence>
<dbReference type="PRINTS" id="PR00477">
    <property type="entry name" value="PHGLYCKINASE"/>
</dbReference>
<evidence type="ECO:0000256" key="8">
    <source>
        <dbReference type="ARBA" id="ARBA00022679"/>
    </source>
</evidence>
<dbReference type="SUPFAM" id="SSF53748">
    <property type="entry name" value="Phosphoglycerate kinase"/>
    <property type="match status" value="1"/>
</dbReference>
<feature type="binding site" evidence="13 15">
    <location>
        <position position="207"/>
    </location>
    <ligand>
        <name>ATP</name>
        <dbReference type="ChEBI" id="CHEBI:30616"/>
    </ligand>
</feature>
<dbReference type="AlphaFoldDB" id="A0A345XMX1"/>
<dbReference type="GO" id="GO:0005524">
    <property type="term" value="F:ATP binding"/>
    <property type="evidence" value="ECO:0007669"/>
    <property type="project" value="UniProtKB-KW"/>
</dbReference>
<keyword evidence="12 13" id="KW-0324">Glycolysis</keyword>
<feature type="binding site" evidence="14">
    <location>
        <position position="120"/>
    </location>
    <ligand>
        <name>(2R)-3-phosphoglycerate</name>
        <dbReference type="ChEBI" id="CHEBI:58272"/>
    </ligand>
</feature>
<evidence type="ECO:0000256" key="15">
    <source>
        <dbReference type="PIRSR" id="PIRSR000724-2"/>
    </source>
</evidence>
<sequence length="410" mass="42573">MKTIDELQVAGQRVFVRADLNVPLDGSTITDDGRIRAAVPTIRKLAEAGARVIVASHLGRPKGAPDPQFSLAPVARRLGELLADSVRGEVGFATDTVGDSAKATVGALADGGVTLLENLRFNPGETSKDDAERGAFADELAALADLYVGDGFGAVHRKHASVYDLPARLPHAAGGLIATEVDVLKRLTEDVSRPYAVVLGGAKVSDKLGVIDHLLERADRILIGGGMAYTFLKAQGHEVGSSLLQEDQIPAVRGYLKRAEERGVEFVLPVDVVAAAEFPDLKAKAPTAPRTVAADAIPAGLMGLDIGPESCELYAAKLADAATVFWNGPMGVFEHPDYADGTRAVAQGLLDARTPAGEAAFTVVGGGDSAAAVRLLGFDENAFGHISTGGGASLEYLEGKTLPGLAALED</sequence>
<keyword evidence="7 13" id="KW-0963">Cytoplasm</keyword>
<feature type="binding site" evidence="14">
    <location>
        <position position="34"/>
    </location>
    <ligand>
        <name>(2R)-3-phosphoglycerate</name>
        <dbReference type="ChEBI" id="CHEBI:58272"/>
    </ligand>
</feature>
<evidence type="ECO:0000256" key="9">
    <source>
        <dbReference type="ARBA" id="ARBA00022741"/>
    </source>
</evidence>
<dbReference type="InterPro" id="IPR015824">
    <property type="entry name" value="Phosphoglycerate_kinase_N"/>
</dbReference>
<evidence type="ECO:0000256" key="10">
    <source>
        <dbReference type="ARBA" id="ARBA00022777"/>
    </source>
</evidence>
<dbReference type="KEGG" id="sarm:DVA86_10330"/>
<evidence type="ECO:0000256" key="13">
    <source>
        <dbReference type="HAMAP-Rule" id="MF_00145"/>
    </source>
</evidence>
<name>A0A345XMX1_9ACTN</name>
<feature type="binding site" evidence="13 15">
    <location>
        <position position="303"/>
    </location>
    <ligand>
        <name>ATP</name>
        <dbReference type="ChEBI" id="CHEBI:30616"/>
    </ligand>
</feature>
<comment type="similarity">
    <text evidence="3 13 16">Belongs to the phosphoglycerate kinase family.</text>
</comment>
<evidence type="ECO:0000256" key="4">
    <source>
        <dbReference type="ARBA" id="ARBA00011245"/>
    </source>
</evidence>
<dbReference type="RefSeq" id="WP_208877578.1">
    <property type="nucleotide sequence ID" value="NZ_CP031320.1"/>
</dbReference>
<dbReference type="FunFam" id="3.40.50.1260:FF:000006">
    <property type="entry name" value="Phosphoglycerate kinase"/>
    <property type="match status" value="1"/>
</dbReference>
<comment type="pathway">
    <text evidence="2 13">Carbohydrate degradation; glycolysis; pyruvate from D-glyceraldehyde 3-phosphate: step 2/5.</text>
</comment>
<reference evidence="17 18" key="1">
    <citation type="submission" date="2018-07" db="EMBL/GenBank/DDBJ databases">
        <title>Draft genome of the type strain Streptomyces armeniacus ATCC 15676.</title>
        <authorList>
            <person name="Labana P."/>
            <person name="Gosse J.T."/>
            <person name="Boddy C.N."/>
        </authorList>
    </citation>
    <scope>NUCLEOTIDE SEQUENCE [LARGE SCALE GENOMIC DNA]</scope>
    <source>
        <strain evidence="17 18">ATCC 15676</strain>
    </source>
</reference>
<accession>A0A345XMX1</accession>
<feature type="binding site" evidence="13">
    <location>
        <position position="34"/>
    </location>
    <ligand>
        <name>substrate</name>
    </ligand>
</feature>
<evidence type="ECO:0000256" key="12">
    <source>
        <dbReference type="ARBA" id="ARBA00023152"/>
    </source>
</evidence>
<dbReference type="EMBL" id="CP031320">
    <property type="protein sequence ID" value="AXK32987.1"/>
    <property type="molecule type" value="Genomic_DNA"/>
</dbReference>
<dbReference type="Gene3D" id="3.40.50.1260">
    <property type="entry name" value="Phosphoglycerate kinase, N-terminal domain"/>
    <property type="match status" value="2"/>
</dbReference>
<dbReference type="CDD" id="cd00318">
    <property type="entry name" value="Phosphoglycerate_kinase"/>
    <property type="match status" value="1"/>
</dbReference>
<dbReference type="Proteomes" id="UP000254425">
    <property type="component" value="Chromosome"/>
</dbReference>
<dbReference type="GO" id="GO:0004618">
    <property type="term" value="F:phosphoglycerate kinase activity"/>
    <property type="evidence" value="ECO:0007669"/>
    <property type="project" value="UniProtKB-UniRule"/>
</dbReference>
<dbReference type="PIRSF" id="PIRSF000724">
    <property type="entry name" value="Pgk"/>
    <property type="match status" value="1"/>
</dbReference>
<dbReference type="GO" id="GO:0043531">
    <property type="term" value="F:ADP binding"/>
    <property type="evidence" value="ECO:0007669"/>
    <property type="project" value="TreeGrafter"/>
</dbReference>
<dbReference type="HAMAP" id="MF_00145">
    <property type="entry name" value="Phosphoglyc_kinase"/>
    <property type="match status" value="1"/>
</dbReference>
<proteinExistence type="inferred from homology"/>
<organism evidence="17 18">
    <name type="scientific">Streptomyces armeniacus</name>
    <dbReference type="NCBI Taxonomy" id="83291"/>
    <lineage>
        <taxon>Bacteria</taxon>
        <taxon>Bacillati</taxon>
        <taxon>Actinomycetota</taxon>
        <taxon>Actinomycetes</taxon>
        <taxon>Kitasatosporales</taxon>
        <taxon>Streptomycetaceae</taxon>
        <taxon>Streptomyces</taxon>
    </lineage>
</organism>
<gene>
    <name evidence="13" type="primary">pgk</name>
    <name evidence="17" type="ORF">DVA86_10330</name>
</gene>